<proteinExistence type="predicted"/>
<feature type="region of interest" description="Disordered" evidence="1">
    <location>
        <begin position="1220"/>
        <end position="1240"/>
    </location>
</feature>
<dbReference type="RefSeq" id="XP_004828710.1">
    <property type="nucleotide sequence ID" value="XM_004828653.1"/>
</dbReference>
<feature type="region of interest" description="Disordered" evidence="1">
    <location>
        <begin position="1"/>
        <end position="27"/>
    </location>
</feature>
<dbReference type="InterPro" id="IPR052299">
    <property type="entry name" value="CEP76"/>
</dbReference>
<dbReference type="eggNOG" id="ENOG502QZPK">
    <property type="taxonomic scope" value="Eukaryota"/>
</dbReference>
<evidence type="ECO:0000259" key="3">
    <source>
        <dbReference type="PROSITE" id="PS50004"/>
    </source>
</evidence>
<keyword evidence="2" id="KW-1133">Transmembrane helix</keyword>
<feature type="compositionally biased region" description="Polar residues" evidence="1">
    <location>
        <begin position="1111"/>
        <end position="1122"/>
    </location>
</feature>
<feature type="transmembrane region" description="Helical" evidence="2">
    <location>
        <begin position="1434"/>
        <end position="1454"/>
    </location>
</feature>
<dbReference type="SMART" id="SM00239">
    <property type="entry name" value="C2"/>
    <property type="match status" value="1"/>
</dbReference>
<keyword evidence="2" id="KW-0812">Transmembrane</keyword>
<dbReference type="VEuPathDB" id="PiroplasmaDB:BEWA_018890"/>
<dbReference type="SUPFAM" id="SSF49562">
    <property type="entry name" value="C2 domain (Calcium/lipid-binding domain, CaLB)"/>
    <property type="match status" value="1"/>
</dbReference>
<dbReference type="Gene3D" id="2.60.40.150">
    <property type="entry name" value="C2 domain"/>
    <property type="match status" value="1"/>
</dbReference>
<dbReference type="InterPro" id="IPR035892">
    <property type="entry name" value="C2_domain_sf"/>
</dbReference>
<keyword evidence="5" id="KW-1185">Reference proteome</keyword>
<dbReference type="Pfam" id="PF24656">
    <property type="entry name" value="CEPT76_peptidase"/>
    <property type="match status" value="1"/>
</dbReference>
<dbReference type="InterPro" id="IPR056290">
    <property type="entry name" value="CEPT76/DRC7_peptidase-like_dom"/>
</dbReference>
<dbReference type="EMBL" id="CP001669">
    <property type="protein sequence ID" value="AFZ79044.1"/>
    <property type="molecule type" value="Genomic_DNA"/>
</dbReference>
<evidence type="ECO:0000313" key="5">
    <source>
        <dbReference type="Proteomes" id="UP000031512"/>
    </source>
</evidence>
<feature type="compositionally biased region" description="Polar residues" evidence="1">
    <location>
        <begin position="1222"/>
        <end position="1240"/>
    </location>
</feature>
<evidence type="ECO:0000313" key="4">
    <source>
        <dbReference type="EMBL" id="AFZ79044.1"/>
    </source>
</evidence>
<feature type="region of interest" description="Disordered" evidence="1">
    <location>
        <begin position="42"/>
        <end position="62"/>
    </location>
</feature>
<name>L0AVX4_THEEQ</name>
<dbReference type="OrthoDB" id="5527234at2759"/>
<reference evidence="4 5" key="1">
    <citation type="journal article" date="2012" name="BMC Genomics">
        <title>Comparative genomic analysis and phylogenetic position of Theileria equi.</title>
        <authorList>
            <person name="Kappmeyer L.S."/>
            <person name="Thiagarajan M."/>
            <person name="Herndon D.R."/>
            <person name="Ramsay J.D."/>
            <person name="Caler E."/>
            <person name="Djikeng A."/>
            <person name="Gillespie J.J."/>
            <person name="Lau A.O."/>
            <person name="Roalson E.H."/>
            <person name="Silva J.C."/>
            <person name="Silva M.G."/>
            <person name="Suarez C.E."/>
            <person name="Ueti M.W."/>
            <person name="Nene V.M."/>
            <person name="Mealey R.H."/>
            <person name="Knowles D.P."/>
            <person name="Brayton K.A."/>
        </authorList>
    </citation>
    <scope>NUCLEOTIDE SEQUENCE [LARGE SCALE GENOMIC DNA]</scope>
    <source>
        <strain evidence="4 5">WA</strain>
    </source>
</reference>
<dbReference type="GeneID" id="15806772"/>
<dbReference type="InterPro" id="IPR000008">
    <property type="entry name" value="C2_dom"/>
</dbReference>
<dbReference type="KEGG" id="beq:BEWA_018890"/>
<dbReference type="PANTHER" id="PTHR46436:SF2">
    <property type="entry name" value="CHROMOSOME UNDETERMINED SCAFFOLD_119, WHOLE GENOME SHOTGUN SEQUENCE"/>
    <property type="match status" value="1"/>
</dbReference>
<feature type="domain" description="C2" evidence="3">
    <location>
        <begin position="429"/>
        <end position="567"/>
    </location>
</feature>
<dbReference type="PROSITE" id="PS50004">
    <property type="entry name" value="C2"/>
    <property type="match status" value="1"/>
</dbReference>
<dbReference type="PANTHER" id="PTHR46436">
    <property type="entry name" value="CENTROSOMAL PROTEIN OF 76 KDA"/>
    <property type="match status" value="1"/>
</dbReference>
<dbReference type="Pfam" id="PF24652">
    <property type="entry name" value="CEP76_C"/>
    <property type="match status" value="1"/>
</dbReference>
<keyword evidence="2" id="KW-0472">Membrane</keyword>
<dbReference type="Proteomes" id="UP000031512">
    <property type="component" value="Chromosome 1"/>
</dbReference>
<dbReference type="InterPro" id="IPR056288">
    <property type="entry name" value="CEP76_C"/>
</dbReference>
<evidence type="ECO:0000256" key="1">
    <source>
        <dbReference type="SAM" id="MobiDB-lite"/>
    </source>
</evidence>
<accession>L0AVX4</accession>
<protein>
    <recommendedName>
        <fullName evidence="3">C2 domain-containing protein</fullName>
    </recommendedName>
</protein>
<feature type="region of interest" description="Disordered" evidence="1">
    <location>
        <begin position="1111"/>
        <end position="1131"/>
    </location>
</feature>
<feature type="compositionally biased region" description="Polar residues" evidence="1">
    <location>
        <begin position="42"/>
        <end position="55"/>
    </location>
</feature>
<dbReference type="Pfam" id="PF00168">
    <property type="entry name" value="C2"/>
    <property type="match status" value="1"/>
</dbReference>
<organism evidence="4 5">
    <name type="scientific">Theileria equi strain WA</name>
    <dbReference type="NCBI Taxonomy" id="1537102"/>
    <lineage>
        <taxon>Eukaryota</taxon>
        <taxon>Sar</taxon>
        <taxon>Alveolata</taxon>
        <taxon>Apicomplexa</taxon>
        <taxon>Aconoidasida</taxon>
        <taxon>Piroplasmida</taxon>
        <taxon>Theileriidae</taxon>
        <taxon>Theileria</taxon>
    </lineage>
</organism>
<dbReference type="CDD" id="cd00030">
    <property type="entry name" value="C2"/>
    <property type="match status" value="1"/>
</dbReference>
<evidence type="ECO:0000256" key="2">
    <source>
        <dbReference type="SAM" id="Phobius"/>
    </source>
</evidence>
<sequence length="1456" mass="167400">MVRLEIWKPKRPSEYNDSEDSQKDEKAIPLFDNTDDKIRIKTFNSPDGIQPTSRVESNEAEDKNYFESEYSDLDGESSTDNGEYAAEWNKLQLVRAFGNQASHSTYNADLVPRVWHSVFYISTIHNLENVTQKYFYSINVGHINESINSQSVRRSVMYTPSYTLKPGERITLKLPIFIWKKRQLVIPYAELKNYVIRIEMWKTRKLQLNTLYSSQTITFKEIIESKSNFTITLNLNVGNNNSQSKDESLRNKNSVTKESEKKVPVHKLNVVMLLEEIFDFVFVFENWWFTGANTLPRTFINAPKTLKISVQSGTGKRWITRSTGSSYDDYWSSPGTFTFRGTLRQMKISYFVVKVYAINNNKFWNKGQLLLGTCVMSLKSVKEYPLVRGIVKKLAIGTKNMQSGTIQGNIRCCVKSASVQFFEDLKTRPAQPISGSALLTHLDHKGQYLVIRILRCENLPSTNSDSNTSDPMIKVKWDGIVNCTCSLESTTSPVYNQNMYFPIHLVDSKELSDPALIKYSLPIDLASKGPVIIEAWDHDDTSSEFLGGAEVHLSKLYTDGVLHSRSLVDGIFNEASQKSYSNDYDTGNNAEISYYSEFSNGVHIQHITRVYADTIPLSGFTVPHSGSKPSITFEMYILPPMPDDLYISEGQKKAVKSDIYHDLGRRWNKDFEIWQRIYNDKIPRSITKRRFLCITTSNAATRDKLPSEVLPLCYFVSPIQISSQLSSPGELLHWISNFTVREEGIAKFCGFEHIDTWQHPSRMLMTRKGGLHDRALLLCSCLLGLGYDAYVCKGTTSNGLREHCWVMTRHADSTVSFWETGNKRIWHLPNRWKNQTHTKNSESVGKEPYVPIVDNYVPIQHYKINKPGFCTENILTEGLAKYELYGIDYLADEKVDLSHIINKQDEIDYDTTAISANFRSTSQAFPKKKKRADKKYEAIQPREELMIPSKTLVLLPYSSIETVFNHKQIWGNIQNHHPACIFYNLDAEAEWRKFLKAPIDEIPDSNIQITPPPSETICEDTSKDILNDITDMIELMRAKRGLTCAISTDQQMSEKLEAFIDLLEFRQRLDPQFDPGMPPHLLGWSNKDRQKKIIQSINQHERIKMTKGIGESTTSLNSTDVSESSHEVRDMSENNTNHLTTRVIEVPSHARSINEQHTDVKFKIRIRNRVSIQTKNNKKSKYKVSISRDLPLKKRTKNAVLSYFKVNVDYKCGENCHKNTEGSETPMSNVSSNAIDNVTQPRNGTTIEYMQLIRQTYHSQAPPNADRVNAPKISGNFSNISRGNRHRFSYDQNRTMVKKARKKIFSLIGRKRNKVPDHHSMPRFAQDMKGILPVNKSHKAFYPEYKIPSEFKVYEQKQFSLWNWYYQLEAMQYGWQKKSGYLPIPPNHTFIGIPIHFSTSDVNEIRNLLTCTKRFKKIIVNDVDKPIYVTYVKVFPLLGGILSTWIFIGCHVPWKM</sequence>
<gene>
    <name evidence="4" type="ORF">BEWA_018890</name>
</gene>